<evidence type="ECO:0000256" key="2">
    <source>
        <dbReference type="ARBA" id="ARBA00006442"/>
    </source>
</evidence>
<evidence type="ECO:0000256" key="1">
    <source>
        <dbReference type="ARBA" id="ARBA00001974"/>
    </source>
</evidence>
<dbReference type="Pfam" id="PF21791">
    <property type="entry name" value="MDHAR3-like_C"/>
    <property type="match status" value="1"/>
</dbReference>
<dbReference type="Pfam" id="PF07992">
    <property type="entry name" value="Pyr_redox_2"/>
    <property type="match status" value="1"/>
</dbReference>
<evidence type="ECO:0000256" key="7">
    <source>
        <dbReference type="ARBA" id="ARBA00038920"/>
    </source>
</evidence>
<dbReference type="SUPFAM" id="SSF55424">
    <property type="entry name" value="FAD/NAD-linked reductases, dimerisation (C-terminal) domain"/>
    <property type="match status" value="1"/>
</dbReference>
<dbReference type="GO" id="GO:0016656">
    <property type="term" value="F:monodehydroascorbate reductase (NADH) activity"/>
    <property type="evidence" value="ECO:0007669"/>
    <property type="project" value="UniProtKB-EC"/>
</dbReference>
<organism evidence="10 11">
    <name type="scientific">Ostreobium quekettii</name>
    <dbReference type="NCBI Taxonomy" id="121088"/>
    <lineage>
        <taxon>Eukaryota</taxon>
        <taxon>Viridiplantae</taxon>
        <taxon>Chlorophyta</taxon>
        <taxon>core chlorophytes</taxon>
        <taxon>Ulvophyceae</taxon>
        <taxon>TCBD clade</taxon>
        <taxon>Bryopsidales</taxon>
        <taxon>Ostreobineae</taxon>
        <taxon>Ostreobiaceae</taxon>
        <taxon>Ostreobium</taxon>
    </lineage>
</organism>
<evidence type="ECO:0000259" key="9">
    <source>
        <dbReference type="Pfam" id="PF21791"/>
    </source>
</evidence>
<dbReference type="PANTHER" id="PTHR43557">
    <property type="entry name" value="APOPTOSIS-INDUCING FACTOR 1"/>
    <property type="match status" value="1"/>
</dbReference>
<comment type="cofactor">
    <cofactor evidence="1">
        <name>FAD</name>
        <dbReference type="ChEBI" id="CHEBI:57692"/>
    </cofactor>
</comment>
<accession>A0A8S1IX27</accession>
<evidence type="ECO:0000313" key="11">
    <source>
        <dbReference type="Proteomes" id="UP000708148"/>
    </source>
</evidence>
<dbReference type="AlphaFoldDB" id="A0A8S1IX27"/>
<keyword evidence="4" id="KW-0274">FAD</keyword>
<feature type="domain" description="Monodehydroascorbate reductase 3-like C-terminal" evidence="9">
    <location>
        <begin position="341"/>
        <end position="423"/>
    </location>
</feature>
<name>A0A8S1IX27_9CHLO</name>
<dbReference type="InterPro" id="IPR036188">
    <property type="entry name" value="FAD/NAD-bd_sf"/>
</dbReference>
<dbReference type="EMBL" id="CAJHUC010001083">
    <property type="protein sequence ID" value="CAD7699653.1"/>
    <property type="molecule type" value="Genomic_DNA"/>
</dbReference>
<dbReference type="InterPro" id="IPR050446">
    <property type="entry name" value="FAD-oxidoreductase/Apoptosis"/>
</dbReference>
<evidence type="ECO:0000256" key="3">
    <source>
        <dbReference type="ARBA" id="ARBA00022630"/>
    </source>
</evidence>
<keyword evidence="3" id="KW-0285">Flavoprotein</keyword>
<comment type="caution">
    <text evidence="10">The sequence shown here is derived from an EMBL/GenBank/DDBJ whole genome shotgun (WGS) entry which is preliminary data.</text>
</comment>
<dbReference type="EC" id="1.6.5.4" evidence="7"/>
<dbReference type="GO" id="GO:0005737">
    <property type="term" value="C:cytoplasm"/>
    <property type="evidence" value="ECO:0007669"/>
    <property type="project" value="TreeGrafter"/>
</dbReference>
<keyword evidence="5" id="KW-0560">Oxidoreductase</keyword>
<keyword evidence="6" id="KW-0520">NAD</keyword>
<dbReference type="PRINTS" id="PR00368">
    <property type="entry name" value="FADPNR"/>
</dbReference>
<dbReference type="SUPFAM" id="SSF51905">
    <property type="entry name" value="FAD/NAD(P)-binding domain"/>
    <property type="match status" value="1"/>
</dbReference>
<dbReference type="InterPro" id="IPR023753">
    <property type="entry name" value="FAD/NAD-binding_dom"/>
</dbReference>
<comment type="similarity">
    <text evidence="2">Belongs to the FAD-dependent oxidoreductase family.</text>
</comment>
<evidence type="ECO:0000256" key="5">
    <source>
        <dbReference type="ARBA" id="ARBA00023002"/>
    </source>
</evidence>
<dbReference type="Proteomes" id="UP000708148">
    <property type="component" value="Unassembled WGS sequence"/>
</dbReference>
<evidence type="ECO:0000256" key="4">
    <source>
        <dbReference type="ARBA" id="ARBA00022827"/>
    </source>
</evidence>
<reference evidence="10" key="1">
    <citation type="submission" date="2020-12" db="EMBL/GenBank/DDBJ databases">
        <authorList>
            <person name="Iha C."/>
        </authorList>
    </citation>
    <scope>NUCLEOTIDE SEQUENCE</scope>
</reference>
<evidence type="ECO:0000259" key="8">
    <source>
        <dbReference type="Pfam" id="PF07992"/>
    </source>
</evidence>
<dbReference type="PANTHER" id="PTHR43557:SF2">
    <property type="entry name" value="RIESKE DOMAIN-CONTAINING PROTEIN-RELATED"/>
    <property type="match status" value="1"/>
</dbReference>
<sequence length="443" mass="48203">MKSFTYVLLGGGVASGYAAREFVRRGLGPGELCIITSENAVAYERPALSKEFLRPGGQRRLEDFCTCVRVGWEAQDAAWYEERGVQYFRGVAAVGVDVAGRKLTLEGGEEVTYGKLLVATGSRAALLAEQNTPGAELGGIHYIRSVEDAEGILEGIEECKRRDGRALVVGAGYVGMEVGAALKEHDLHVTMAFPGGMLMDRMLPHDAASHYEEYFAAQGVELCWDSRVTQLSGSHGHVESVELNDDKTLQASMVVVGIGSRPNVELFLGQLELINGGIEVDGSFRSSHPDVYAIGDVASFPLLRYGGHYCRQEHATHARLSAAHAVSAILDPENTADYDYVPFYHSRFFGLSWQFHGVKAGRGVAFGQWEGGMFGMYWVDDGVVVGAFLEGGTNEERRWMRAVAVARPRAPFLDELRVQGVLFGAKVAGADVADRHGSFEKLM</sequence>
<dbReference type="InterPro" id="IPR048618">
    <property type="entry name" value="MDHAR3-like_C"/>
</dbReference>
<dbReference type="OrthoDB" id="432169at2759"/>
<dbReference type="PRINTS" id="PR00411">
    <property type="entry name" value="PNDRDTASEI"/>
</dbReference>
<dbReference type="Gene3D" id="3.30.390.30">
    <property type="match status" value="1"/>
</dbReference>
<proteinExistence type="inferred from homology"/>
<keyword evidence="11" id="KW-1185">Reference proteome</keyword>
<evidence type="ECO:0000313" key="10">
    <source>
        <dbReference type="EMBL" id="CAD7699653.1"/>
    </source>
</evidence>
<dbReference type="Gene3D" id="3.50.50.60">
    <property type="entry name" value="FAD/NAD(P)-binding domain"/>
    <property type="match status" value="2"/>
</dbReference>
<gene>
    <name evidence="10" type="ORF">OSTQU699_LOCUS5012</name>
</gene>
<dbReference type="InterPro" id="IPR016156">
    <property type="entry name" value="FAD/NAD-linked_Rdtase_dimer_sf"/>
</dbReference>
<feature type="domain" description="FAD/NAD(P)-binding" evidence="8">
    <location>
        <begin position="5"/>
        <end position="318"/>
    </location>
</feature>
<protein>
    <recommendedName>
        <fullName evidence="7">monodehydroascorbate reductase (NADH)</fullName>
        <ecNumber evidence="7">1.6.5.4</ecNumber>
    </recommendedName>
</protein>
<evidence type="ECO:0000256" key="6">
    <source>
        <dbReference type="ARBA" id="ARBA00023027"/>
    </source>
</evidence>